<dbReference type="Pfam" id="PF19605">
    <property type="entry name" value="DUF6110"/>
    <property type="match status" value="1"/>
</dbReference>
<accession>A0ABV1J868</accession>
<feature type="coiled-coil region" evidence="1">
    <location>
        <begin position="49"/>
        <end position="97"/>
    </location>
</feature>
<dbReference type="EMBL" id="JBBNPS010000042">
    <property type="protein sequence ID" value="MEQ3354389.1"/>
    <property type="molecule type" value="Genomic_DNA"/>
</dbReference>
<reference evidence="2 3" key="1">
    <citation type="submission" date="2024-04" db="EMBL/GenBank/DDBJ databases">
        <title>Human intestinal bacterial collection.</title>
        <authorList>
            <person name="Pauvert C."/>
            <person name="Hitch T.C.A."/>
            <person name="Clavel T."/>
        </authorList>
    </citation>
    <scope>NUCLEOTIDE SEQUENCE [LARGE SCALE GENOMIC DNA]</scope>
    <source>
        <strain evidence="2 3">CLA-SR-H026</strain>
    </source>
</reference>
<evidence type="ECO:0000313" key="2">
    <source>
        <dbReference type="EMBL" id="MEQ3354389.1"/>
    </source>
</evidence>
<proteinExistence type="predicted"/>
<dbReference type="InterPro" id="IPR046092">
    <property type="entry name" value="DUF6110"/>
</dbReference>
<organism evidence="2 3">
    <name type="scientific">Aedoeadaptatus acetigenes</name>
    <dbReference type="NCBI Taxonomy" id="2981723"/>
    <lineage>
        <taxon>Bacteria</taxon>
        <taxon>Bacillati</taxon>
        <taxon>Bacillota</taxon>
        <taxon>Tissierellia</taxon>
        <taxon>Tissierellales</taxon>
        <taxon>Peptoniphilaceae</taxon>
        <taxon>Aedoeadaptatus</taxon>
    </lineage>
</organism>
<gene>
    <name evidence="2" type="ORF">AAA081_08800</name>
</gene>
<keyword evidence="1" id="KW-0175">Coiled coil</keyword>
<dbReference type="Proteomes" id="UP001481872">
    <property type="component" value="Unassembled WGS sequence"/>
</dbReference>
<keyword evidence="3" id="KW-1185">Reference proteome</keyword>
<evidence type="ECO:0000256" key="1">
    <source>
        <dbReference type="SAM" id="Coils"/>
    </source>
</evidence>
<name>A0ABV1J868_9FIRM</name>
<sequence>MKKKLISLGAGVLLGVVGEKVLKSNLVKNVAVTTVSEGMKAKEGIDKTIEKVKENAEDVVAEAKIKKAEDERAKREAEEAKETAEDLAEVADDLSCVACDVAEAAE</sequence>
<dbReference type="RefSeq" id="WP_349054661.1">
    <property type="nucleotide sequence ID" value="NZ_JBBNPS010000042.1"/>
</dbReference>
<protein>
    <submittedName>
        <fullName evidence="2">DUF6110 family protein</fullName>
    </submittedName>
</protein>
<comment type="caution">
    <text evidence="2">The sequence shown here is derived from an EMBL/GenBank/DDBJ whole genome shotgun (WGS) entry which is preliminary data.</text>
</comment>
<evidence type="ECO:0000313" key="3">
    <source>
        <dbReference type="Proteomes" id="UP001481872"/>
    </source>
</evidence>